<name>A0ABW4LJY3_9BACI</name>
<proteinExistence type="predicted"/>
<dbReference type="EMBL" id="JBHUEM010000003">
    <property type="protein sequence ID" value="MFD1735246.1"/>
    <property type="molecule type" value="Genomic_DNA"/>
</dbReference>
<sequence>MYHRTSVVNNCFVNSISFSSIFEIGDAFKIDANTKAIAVQREYPYFLDDEADFSSYPIFTEPIPTPVHDEDVRTTFIHENPVISVSSTAIIGLSSSSIFQIGSTNHIQSEARIKHIRQLLPREEE</sequence>
<organism evidence="1 2">
    <name type="scientific">Bacillus salitolerans</name>
    <dbReference type="NCBI Taxonomy" id="1437434"/>
    <lineage>
        <taxon>Bacteria</taxon>
        <taxon>Bacillati</taxon>
        <taxon>Bacillota</taxon>
        <taxon>Bacilli</taxon>
        <taxon>Bacillales</taxon>
        <taxon>Bacillaceae</taxon>
        <taxon>Bacillus</taxon>
    </lineage>
</organism>
<keyword evidence="2" id="KW-1185">Reference proteome</keyword>
<dbReference type="Pfam" id="PF10970">
    <property type="entry name" value="GerPE"/>
    <property type="match status" value="1"/>
</dbReference>
<dbReference type="RefSeq" id="WP_377926349.1">
    <property type="nucleotide sequence ID" value="NZ_JBHUEM010000003.1"/>
</dbReference>
<evidence type="ECO:0000313" key="1">
    <source>
        <dbReference type="EMBL" id="MFD1735246.1"/>
    </source>
</evidence>
<comment type="caution">
    <text evidence="1">The sequence shown here is derived from an EMBL/GenBank/DDBJ whole genome shotgun (WGS) entry which is preliminary data.</text>
</comment>
<dbReference type="InterPro" id="IPR024496">
    <property type="entry name" value="Spore_germ_GerPE"/>
</dbReference>
<dbReference type="Proteomes" id="UP001597214">
    <property type="component" value="Unassembled WGS sequence"/>
</dbReference>
<evidence type="ECO:0000313" key="2">
    <source>
        <dbReference type="Proteomes" id="UP001597214"/>
    </source>
</evidence>
<gene>
    <name evidence="1" type="ORF">ACFSCX_01585</name>
</gene>
<accession>A0ABW4LJY3</accession>
<protein>
    <submittedName>
        <fullName evidence="1">Spore germination protein GerPE</fullName>
    </submittedName>
</protein>
<reference evidence="2" key="1">
    <citation type="journal article" date="2019" name="Int. J. Syst. Evol. Microbiol.">
        <title>The Global Catalogue of Microorganisms (GCM) 10K type strain sequencing project: providing services to taxonomists for standard genome sequencing and annotation.</title>
        <authorList>
            <consortium name="The Broad Institute Genomics Platform"/>
            <consortium name="The Broad Institute Genome Sequencing Center for Infectious Disease"/>
            <person name="Wu L."/>
            <person name="Ma J."/>
        </authorList>
    </citation>
    <scope>NUCLEOTIDE SEQUENCE [LARGE SCALE GENOMIC DNA]</scope>
    <source>
        <strain evidence="2">CCUG 49339</strain>
    </source>
</reference>